<dbReference type="Proteomes" id="UP000245765">
    <property type="component" value="Unassembled WGS sequence"/>
</dbReference>
<keyword evidence="2" id="KW-1185">Reference proteome</keyword>
<evidence type="ECO:0000313" key="1">
    <source>
        <dbReference type="EMBL" id="PWS34352.1"/>
    </source>
</evidence>
<comment type="caution">
    <text evidence="1">The sequence shown here is derived from an EMBL/GenBank/DDBJ whole genome shotgun (WGS) entry which is preliminary data.</text>
</comment>
<accession>A0A317F793</accession>
<organism evidence="1 2">
    <name type="scientific">Falsiroseomonas bella</name>
    <dbReference type="NCBI Taxonomy" id="2184016"/>
    <lineage>
        <taxon>Bacteria</taxon>
        <taxon>Pseudomonadati</taxon>
        <taxon>Pseudomonadota</taxon>
        <taxon>Alphaproteobacteria</taxon>
        <taxon>Acetobacterales</taxon>
        <taxon>Roseomonadaceae</taxon>
        <taxon>Falsiroseomonas</taxon>
    </lineage>
</organism>
<name>A0A317F793_9PROT</name>
<reference evidence="2" key="1">
    <citation type="submission" date="2018-05" db="EMBL/GenBank/DDBJ databases">
        <authorList>
            <person name="Du Z."/>
            <person name="Wang X."/>
        </authorList>
    </citation>
    <scope>NUCLEOTIDE SEQUENCE [LARGE SCALE GENOMIC DNA]</scope>
    <source>
        <strain evidence="2">CQN31</strain>
    </source>
</reference>
<protein>
    <submittedName>
        <fullName evidence="1">Uncharacterized protein</fullName>
    </submittedName>
</protein>
<proteinExistence type="predicted"/>
<gene>
    <name evidence="1" type="ORF">DFH01_25355</name>
</gene>
<sequence>MHVSGSGDSIEIHHLDPSFVQLPPAGQVPVAVGSGENVSTVWVPADTATTSLGLLFQHIASRG</sequence>
<evidence type="ECO:0000313" key="2">
    <source>
        <dbReference type="Proteomes" id="UP000245765"/>
    </source>
</evidence>
<dbReference type="EMBL" id="QGNA01000007">
    <property type="protein sequence ID" value="PWS34352.1"/>
    <property type="molecule type" value="Genomic_DNA"/>
</dbReference>
<dbReference type="AlphaFoldDB" id="A0A317F793"/>